<accession>A0A4Q9L8Z0</accession>
<name>A0A4Q9L8Z0_9MICR</name>
<dbReference type="EMBL" id="PITI01000928">
    <property type="protein sequence ID" value="TBU03411.1"/>
    <property type="molecule type" value="Genomic_DNA"/>
</dbReference>
<dbReference type="Proteomes" id="UP000291404">
    <property type="component" value="Unassembled WGS sequence"/>
</dbReference>
<dbReference type="VEuPathDB" id="MicrosporidiaDB:CWI36_0928p0030"/>
<comment type="caution">
    <text evidence="1">The sequence shown here is derived from an EMBL/GenBank/DDBJ whole genome shotgun (WGS) entry which is preliminary data.</text>
</comment>
<evidence type="ECO:0000313" key="1">
    <source>
        <dbReference type="EMBL" id="TBU03411.1"/>
    </source>
</evidence>
<sequence length="86" mass="10031">MEDHTIKKRKRWIKHFYNIFYTYNRSVDSATNKSLFILFFGQPNLNTPLSGSIIVEKKARTKVSGIDIDIDIVLVEENAAKTQWIL</sequence>
<reference evidence="1 2" key="1">
    <citation type="submission" date="2017-12" db="EMBL/GenBank/DDBJ databases">
        <authorList>
            <person name="Pombert J.-F."/>
            <person name="Haag K.L."/>
            <person name="Ebert D."/>
        </authorList>
    </citation>
    <scope>NUCLEOTIDE SEQUENCE [LARGE SCALE GENOMIC DNA]</scope>
    <source>
        <strain evidence="1">BE-OM-2</strain>
    </source>
</reference>
<dbReference type="VEuPathDB" id="MicrosporidiaDB:CWI39_1058p0030"/>
<proteinExistence type="predicted"/>
<protein>
    <submittedName>
        <fullName evidence="1">Uncharacterized protein</fullName>
    </submittedName>
</protein>
<dbReference type="AlphaFoldDB" id="A0A4Q9L8Z0"/>
<gene>
    <name evidence="1" type="ORF">CWI36_0928p0030</name>
</gene>
<keyword evidence="2" id="KW-1185">Reference proteome</keyword>
<evidence type="ECO:0000313" key="2">
    <source>
        <dbReference type="Proteomes" id="UP000291404"/>
    </source>
</evidence>
<organism evidence="1 2">
    <name type="scientific">Hamiltosporidium magnivora</name>
    <dbReference type="NCBI Taxonomy" id="148818"/>
    <lineage>
        <taxon>Eukaryota</taxon>
        <taxon>Fungi</taxon>
        <taxon>Fungi incertae sedis</taxon>
        <taxon>Microsporidia</taxon>
        <taxon>Dubosqiidae</taxon>
        <taxon>Hamiltosporidium</taxon>
    </lineage>
</organism>